<evidence type="ECO:0000256" key="16">
    <source>
        <dbReference type="ARBA" id="ARBA00049551"/>
    </source>
</evidence>
<dbReference type="CTD" id="4536"/>
<evidence type="ECO:0000256" key="6">
    <source>
        <dbReference type="ARBA" id="ARBA00022660"/>
    </source>
</evidence>
<sequence>MIPSIMVIFMASMGLGIVLAFSSSNWFMAWMGLELNAIAILPRMIMNHHPRAVESTTKYFIVQAAAAATLLFAATTHIWLEGDFNIETTKNTYAIAIFTIALVLKLGLAPCHSWMPEVLQGQDLLTGLILSTWQKLAPAILLMNTHTDRPWVLALVGITSTLVGGLGGLNQTQLRKLLAYSSIAHMGWIALITPFSYYMALIALLVYFALSFAVFIALYVNRTKNLLSLATSMTMNPTLMVLTCLVVLSLGGLPPLTGFLPKWFILTELVKQGLMPVATMAALTSLLSLSFYLRMAYTATLTSHPHPRTILFRWHIFTHRPTAPLAMAFVLALAFLPLTPAMVTFLLFFSL</sequence>
<feature type="transmembrane region" description="Helical" evidence="17">
    <location>
        <begin position="5"/>
        <end position="21"/>
    </location>
</feature>
<dbReference type="InterPro" id="IPR003917">
    <property type="entry name" value="NADH_UbQ_OxRdtase_chain2"/>
</dbReference>
<dbReference type="GO" id="GO:0005743">
    <property type="term" value="C:mitochondrial inner membrane"/>
    <property type="evidence" value="ECO:0007669"/>
    <property type="project" value="UniProtKB-SubCell"/>
</dbReference>
<comment type="subcellular location">
    <subcellularLocation>
        <location evidence="1 17">Mitochondrion inner membrane</location>
        <topology evidence="1 17">Multi-pass membrane protein</topology>
    </subcellularLocation>
</comment>
<evidence type="ECO:0000256" key="5">
    <source>
        <dbReference type="ARBA" id="ARBA00022448"/>
    </source>
</evidence>
<evidence type="ECO:0000256" key="14">
    <source>
        <dbReference type="ARBA" id="ARBA00023128"/>
    </source>
</evidence>
<evidence type="ECO:0000256" key="12">
    <source>
        <dbReference type="ARBA" id="ARBA00023027"/>
    </source>
</evidence>
<keyword evidence="14 17" id="KW-0496">Mitochondrion</keyword>
<feature type="domain" description="NADH dehydrogenase subunit 2 C-terminal" evidence="19">
    <location>
        <begin position="291"/>
        <end position="342"/>
    </location>
</feature>
<geneLocation type="mitochondrion" evidence="20"/>
<dbReference type="Pfam" id="PF00361">
    <property type="entry name" value="Proton_antipo_M"/>
    <property type="match status" value="1"/>
</dbReference>
<evidence type="ECO:0000256" key="7">
    <source>
        <dbReference type="ARBA" id="ARBA00022692"/>
    </source>
</evidence>
<feature type="transmembrane region" description="Helical" evidence="17">
    <location>
        <begin position="151"/>
        <end position="170"/>
    </location>
</feature>
<keyword evidence="9 17" id="KW-1278">Translocase</keyword>
<dbReference type="GO" id="GO:0008137">
    <property type="term" value="F:NADH dehydrogenase (ubiquinone) activity"/>
    <property type="evidence" value="ECO:0007669"/>
    <property type="project" value="UniProtKB-EC"/>
</dbReference>
<evidence type="ECO:0000259" key="19">
    <source>
        <dbReference type="Pfam" id="PF06444"/>
    </source>
</evidence>
<evidence type="ECO:0000313" key="20">
    <source>
        <dbReference type="EMBL" id="BAN83452.1"/>
    </source>
</evidence>
<name>T2HTI6_SPHJA</name>
<proteinExistence type="inferred from homology"/>
<comment type="function">
    <text evidence="17">Core subunit of the mitochondrial membrane respiratory chain NADH dehydrogenase (Complex I) which catalyzes electron transfer from NADH through the respiratory chain, using ubiquinone as an electron acceptor. Essential for the catalytic activity and assembly of complex I.</text>
</comment>
<reference evidence="20" key="2">
    <citation type="journal article" date="2013" name="PLoS ONE">
        <title>Evolutionary origin of the scombridae (tunas and mackerels): members of a paleogene adaptive radiation with 14 other pelagic fish families.</title>
        <authorList>
            <person name="Miya M."/>
            <person name="Friedman M."/>
            <person name="Satoh T.P."/>
            <person name="Takeshima H."/>
            <person name="Sado T."/>
            <person name="Iwasaki W."/>
            <person name="Yamanoue Y."/>
            <person name="Nakatani M."/>
            <person name="Mabuchi K."/>
            <person name="Inoue J.G."/>
            <person name="Poulsen J.Y."/>
            <person name="Fukunaga T."/>
            <person name="Sato Y."/>
            <person name="Nishida M."/>
        </authorList>
    </citation>
    <scope>NUCLEOTIDE SEQUENCE</scope>
</reference>
<gene>
    <name evidence="20" type="primary">ND2</name>
</gene>
<evidence type="ECO:0000259" key="18">
    <source>
        <dbReference type="Pfam" id="PF00361"/>
    </source>
</evidence>
<evidence type="ECO:0000256" key="10">
    <source>
        <dbReference type="ARBA" id="ARBA00022982"/>
    </source>
</evidence>
<dbReference type="GeneID" id="17099089"/>
<evidence type="ECO:0000256" key="8">
    <source>
        <dbReference type="ARBA" id="ARBA00022792"/>
    </source>
</evidence>
<reference evidence="20" key="1">
    <citation type="journal article" date="2013" name="Mol. Biol. Evol.">
        <title>MitoFish and MitoAnnotator: A Mitochondrial Genome Database of Fish with an Accurate and Automatic Annotation Pipeline.</title>
        <authorList>
            <person name="Iwasaki W."/>
            <person name="Fukunaga T."/>
            <person name="Isagozawa R."/>
            <person name="Yamada K."/>
            <person name="Maeda Y."/>
            <person name="Satoh T.P."/>
            <person name="Sado T."/>
            <person name="Mabuchi K."/>
            <person name="Takeshima H."/>
            <person name="Miya M."/>
            <person name="Nishida M."/>
        </authorList>
    </citation>
    <scope>NUCLEOTIDE SEQUENCE</scope>
</reference>
<dbReference type="GO" id="GO:0006120">
    <property type="term" value="P:mitochondrial electron transport, NADH to ubiquinone"/>
    <property type="evidence" value="ECO:0007669"/>
    <property type="project" value="InterPro"/>
</dbReference>
<accession>T2HTI6</accession>
<evidence type="ECO:0000256" key="15">
    <source>
        <dbReference type="ARBA" id="ARBA00023136"/>
    </source>
</evidence>
<evidence type="ECO:0000256" key="11">
    <source>
        <dbReference type="ARBA" id="ARBA00022989"/>
    </source>
</evidence>
<keyword evidence="8 17" id="KW-0999">Mitochondrion inner membrane</keyword>
<organism evidence="20">
    <name type="scientific">Sphyraena japonica</name>
    <name type="common">Japanese barracuda</name>
    <dbReference type="NCBI Taxonomy" id="392545"/>
    <lineage>
        <taxon>Eukaryota</taxon>
        <taxon>Metazoa</taxon>
        <taxon>Chordata</taxon>
        <taxon>Craniata</taxon>
        <taxon>Vertebrata</taxon>
        <taxon>Euteleostomi</taxon>
        <taxon>Actinopterygii</taxon>
        <taxon>Neopterygii</taxon>
        <taxon>Teleostei</taxon>
        <taxon>Neoteleostei</taxon>
        <taxon>Acanthomorphata</taxon>
        <taxon>Carangaria</taxon>
        <taxon>Carangaria incertae sedis</taxon>
        <taxon>Sphyraenidae</taxon>
        <taxon>Sphyraena</taxon>
    </lineage>
</organism>
<feature type="transmembrane region" description="Helical" evidence="17">
    <location>
        <begin position="233"/>
        <end position="253"/>
    </location>
</feature>
<keyword evidence="12 17" id="KW-0520">NAD</keyword>
<dbReference type="Pfam" id="PF06444">
    <property type="entry name" value="NADH_dehy_S2_C"/>
    <property type="match status" value="1"/>
</dbReference>
<dbReference type="EMBL" id="AP012501">
    <property type="protein sequence ID" value="BAN83452.1"/>
    <property type="molecule type" value="Genomic_DNA"/>
</dbReference>
<keyword evidence="10 17" id="KW-0249">Electron transport</keyword>
<dbReference type="InterPro" id="IPR001750">
    <property type="entry name" value="ND/Mrp_TM"/>
</dbReference>
<protein>
    <recommendedName>
        <fullName evidence="4 17">NADH-ubiquinone oxidoreductase chain 2</fullName>
        <ecNumber evidence="3 17">7.1.1.2</ecNumber>
    </recommendedName>
</protein>
<dbReference type="EC" id="7.1.1.2" evidence="3 17"/>
<keyword evidence="13 17" id="KW-0830">Ubiquinone</keyword>
<dbReference type="PRINTS" id="PR01436">
    <property type="entry name" value="NADHDHGNASE2"/>
</dbReference>
<keyword evidence="15 17" id="KW-0472">Membrane</keyword>
<evidence type="ECO:0000256" key="17">
    <source>
        <dbReference type="RuleBase" id="RU003403"/>
    </source>
</evidence>
<evidence type="ECO:0000256" key="2">
    <source>
        <dbReference type="ARBA" id="ARBA00007012"/>
    </source>
</evidence>
<dbReference type="InterPro" id="IPR050175">
    <property type="entry name" value="Complex_I_Subunit_2"/>
</dbReference>
<dbReference type="PANTHER" id="PTHR46552">
    <property type="entry name" value="NADH-UBIQUINONE OXIDOREDUCTASE CHAIN 2"/>
    <property type="match status" value="1"/>
</dbReference>
<evidence type="ECO:0000256" key="3">
    <source>
        <dbReference type="ARBA" id="ARBA00012944"/>
    </source>
</evidence>
<comment type="similarity">
    <text evidence="2 17">Belongs to the complex I subunit 2 family.</text>
</comment>
<feature type="transmembrane region" description="Helical" evidence="17">
    <location>
        <begin position="92"/>
        <end position="112"/>
    </location>
</feature>
<keyword evidence="6 17" id="KW-0679">Respiratory chain</keyword>
<keyword evidence="11 17" id="KW-1133">Transmembrane helix</keyword>
<evidence type="ECO:0000256" key="13">
    <source>
        <dbReference type="ARBA" id="ARBA00023075"/>
    </source>
</evidence>
<comment type="catalytic activity">
    <reaction evidence="16 17">
        <text>a ubiquinone + NADH + 5 H(+)(in) = a ubiquinol + NAD(+) + 4 H(+)(out)</text>
        <dbReference type="Rhea" id="RHEA:29091"/>
        <dbReference type="Rhea" id="RHEA-COMP:9565"/>
        <dbReference type="Rhea" id="RHEA-COMP:9566"/>
        <dbReference type="ChEBI" id="CHEBI:15378"/>
        <dbReference type="ChEBI" id="CHEBI:16389"/>
        <dbReference type="ChEBI" id="CHEBI:17976"/>
        <dbReference type="ChEBI" id="CHEBI:57540"/>
        <dbReference type="ChEBI" id="CHEBI:57945"/>
        <dbReference type="EC" id="7.1.1.2"/>
    </reaction>
</comment>
<keyword evidence="7 17" id="KW-0812">Transmembrane</keyword>
<dbReference type="RefSeq" id="YP_008593510.1">
    <property type="nucleotide sequence ID" value="NC_022489.1"/>
</dbReference>
<feature type="transmembrane region" description="Helical" evidence="17">
    <location>
        <begin position="177"/>
        <end position="195"/>
    </location>
</feature>
<feature type="transmembrane region" description="Helical" evidence="17">
    <location>
        <begin position="201"/>
        <end position="221"/>
    </location>
</feature>
<evidence type="ECO:0000256" key="4">
    <source>
        <dbReference type="ARBA" id="ARBA00021008"/>
    </source>
</evidence>
<dbReference type="InterPro" id="IPR010933">
    <property type="entry name" value="NADH_DH_su2_C"/>
</dbReference>
<dbReference type="PANTHER" id="PTHR46552:SF1">
    <property type="entry name" value="NADH-UBIQUINONE OXIDOREDUCTASE CHAIN 2"/>
    <property type="match status" value="1"/>
</dbReference>
<keyword evidence="5" id="KW-0813">Transport</keyword>
<dbReference type="AlphaFoldDB" id="T2HTI6"/>
<feature type="transmembrane region" description="Helical" evidence="17">
    <location>
        <begin position="273"/>
        <end position="293"/>
    </location>
</feature>
<evidence type="ECO:0000256" key="9">
    <source>
        <dbReference type="ARBA" id="ARBA00022967"/>
    </source>
</evidence>
<evidence type="ECO:0000256" key="1">
    <source>
        <dbReference type="ARBA" id="ARBA00004448"/>
    </source>
</evidence>
<feature type="transmembrane region" description="Helical" evidence="17">
    <location>
        <begin position="58"/>
        <end position="80"/>
    </location>
</feature>
<feature type="transmembrane region" description="Helical" evidence="17">
    <location>
        <begin position="325"/>
        <end position="349"/>
    </location>
</feature>
<feature type="domain" description="NADH:quinone oxidoreductase/Mrp antiporter transmembrane" evidence="18">
    <location>
        <begin position="23"/>
        <end position="287"/>
    </location>
</feature>